<evidence type="ECO:0000259" key="16">
    <source>
        <dbReference type="PROSITE" id="PS50109"/>
    </source>
</evidence>
<dbReference type="EC" id="2.7.13.3" evidence="3"/>
<dbReference type="InterPro" id="IPR000700">
    <property type="entry name" value="PAS-assoc_C"/>
</dbReference>
<keyword evidence="6" id="KW-0808">Transferase</keyword>
<dbReference type="CDD" id="cd00088">
    <property type="entry name" value="HPT"/>
    <property type="match status" value="1"/>
</dbReference>
<keyword evidence="13" id="KW-0472">Membrane</keyword>
<evidence type="ECO:0000259" key="20">
    <source>
        <dbReference type="PROSITE" id="PS50894"/>
    </source>
</evidence>
<feature type="domain" description="Response regulatory" evidence="17">
    <location>
        <begin position="972"/>
        <end position="1091"/>
    </location>
</feature>
<dbReference type="InterPro" id="IPR004358">
    <property type="entry name" value="Sig_transdc_His_kin-like_C"/>
</dbReference>
<evidence type="ECO:0000256" key="3">
    <source>
        <dbReference type="ARBA" id="ARBA00012438"/>
    </source>
</evidence>
<dbReference type="SMART" id="SM00086">
    <property type="entry name" value="PAC"/>
    <property type="match status" value="2"/>
</dbReference>
<dbReference type="Gene3D" id="1.10.287.130">
    <property type="match status" value="1"/>
</dbReference>
<evidence type="ECO:0000256" key="4">
    <source>
        <dbReference type="ARBA" id="ARBA00022475"/>
    </source>
</evidence>
<dbReference type="Gene3D" id="3.40.50.2300">
    <property type="match status" value="1"/>
</dbReference>
<dbReference type="SUPFAM" id="SSF55781">
    <property type="entry name" value="GAF domain-like"/>
    <property type="match status" value="1"/>
</dbReference>
<keyword evidence="9" id="KW-0418">Kinase</keyword>
<comment type="catalytic activity">
    <reaction evidence="1">
        <text>ATP + protein L-histidine = ADP + protein N-phospho-L-histidine.</text>
        <dbReference type="EC" id="2.7.13.3"/>
    </reaction>
</comment>
<dbReference type="PANTHER" id="PTHR45339:SF1">
    <property type="entry name" value="HYBRID SIGNAL TRANSDUCTION HISTIDINE KINASE J"/>
    <property type="match status" value="1"/>
</dbReference>
<feature type="domain" description="Histidine kinase" evidence="16">
    <location>
        <begin position="715"/>
        <end position="936"/>
    </location>
</feature>
<keyword evidence="7" id="KW-0812">Transmembrane</keyword>
<dbReference type="InterPro" id="IPR013767">
    <property type="entry name" value="PAS_fold"/>
</dbReference>
<dbReference type="Pfam" id="PF08448">
    <property type="entry name" value="PAS_4"/>
    <property type="match status" value="1"/>
</dbReference>
<protein>
    <recommendedName>
        <fullName evidence="3">histidine kinase</fullName>
        <ecNumber evidence="3">2.7.13.3</ecNumber>
    </recommendedName>
</protein>
<dbReference type="Pfam" id="PF08447">
    <property type="entry name" value="PAS_3"/>
    <property type="match status" value="1"/>
</dbReference>
<feature type="domain" description="PAC" evidence="19">
    <location>
        <begin position="645"/>
        <end position="697"/>
    </location>
</feature>
<dbReference type="CDD" id="cd17546">
    <property type="entry name" value="REC_hyHK_CKI1_RcsC-like"/>
    <property type="match status" value="1"/>
</dbReference>
<dbReference type="PROSITE" id="PS50112">
    <property type="entry name" value="PAS"/>
    <property type="match status" value="2"/>
</dbReference>
<gene>
    <name evidence="21" type="ORF">J9B83_13210</name>
</gene>
<keyword evidence="5 15" id="KW-0597">Phosphoprotein</keyword>
<dbReference type="SUPFAM" id="SSF47226">
    <property type="entry name" value="Histidine-containing phosphotransfer domain, HPT domain"/>
    <property type="match status" value="1"/>
</dbReference>
<dbReference type="SUPFAM" id="SSF47384">
    <property type="entry name" value="Homodimeric domain of signal transducing histidine kinase"/>
    <property type="match status" value="1"/>
</dbReference>
<dbReference type="InterPro" id="IPR013655">
    <property type="entry name" value="PAS_fold_3"/>
</dbReference>
<evidence type="ECO:0000256" key="2">
    <source>
        <dbReference type="ARBA" id="ARBA00004651"/>
    </source>
</evidence>
<evidence type="ECO:0000313" key="22">
    <source>
        <dbReference type="Proteomes" id="UP000679722"/>
    </source>
</evidence>
<dbReference type="SMART" id="SM00388">
    <property type="entry name" value="HisKA"/>
    <property type="match status" value="1"/>
</dbReference>
<accession>A0ABS5HE03</accession>
<keyword evidence="22" id="KW-1185">Reference proteome</keyword>
<dbReference type="SMART" id="SM00448">
    <property type="entry name" value="REC"/>
    <property type="match status" value="1"/>
</dbReference>
<dbReference type="Pfam" id="PF00072">
    <property type="entry name" value="Response_reg"/>
    <property type="match status" value="1"/>
</dbReference>
<evidence type="ECO:0000256" key="9">
    <source>
        <dbReference type="ARBA" id="ARBA00022777"/>
    </source>
</evidence>
<organism evidence="21 22">
    <name type="scientific">Marinomonas vulgaris</name>
    <dbReference type="NCBI Taxonomy" id="2823372"/>
    <lineage>
        <taxon>Bacteria</taxon>
        <taxon>Pseudomonadati</taxon>
        <taxon>Pseudomonadota</taxon>
        <taxon>Gammaproteobacteria</taxon>
        <taxon>Oceanospirillales</taxon>
        <taxon>Oceanospirillaceae</taxon>
        <taxon>Marinomonas</taxon>
    </lineage>
</organism>
<keyword evidence="11" id="KW-1133">Transmembrane helix</keyword>
<dbReference type="InterPro" id="IPR003594">
    <property type="entry name" value="HATPase_dom"/>
</dbReference>
<evidence type="ECO:0000259" key="18">
    <source>
        <dbReference type="PROSITE" id="PS50112"/>
    </source>
</evidence>
<dbReference type="InterPro" id="IPR011006">
    <property type="entry name" value="CheY-like_superfamily"/>
</dbReference>
<dbReference type="Gene3D" id="2.10.70.100">
    <property type="match status" value="1"/>
</dbReference>
<dbReference type="InterPro" id="IPR008207">
    <property type="entry name" value="Sig_transdc_His_kin_Hpt_dom"/>
</dbReference>
<dbReference type="PROSITE" id="PS50110">
    <property type="entry name" value="RESPONSE_REGULATORY"/>
    <property type="match status" value="1"/>
</dbReference>
<dbReference type="PROSITE" id="PS50894">
    <property type="entry name" value="HPT"/>
    <property type="match status" value="1"/>
</dbReference>
<dbReference type="InterPro" id="IPR001610">
    <property type="entry name" value="PAC"/>
</dbReference>
<feature type="modified residue" description="4-aspartylphosphate" evidence="15">
    <location>
        <position position="1021"/>
    </location>
</feature>
<dbReference type="RefSeq" id="WP_211537305.1">
    <property type="nucleotide sequence ID" value="NZ_JAGSSV010000023.1"/>
</dbReference>
<evidence type="ECO:0000256" key="15">
    <source>
        <dbReference type="PROSITE-ProRule" id="PRU00169"/>
    </source>
</evidence>
<evidence type="ECO:0000256" key="12">
    <source>
        <dbReference type="ARBA" id="ARBA00023012"/>
    </source>
</evidence>
<evidence type="ECO:0000256" key="14">
    <source>
        <dbReference type="PROSITE-ProRule" id="PRU00110"/>
    </source>
</evidence>
<dbReference type="InterPro" id="IPR001789">
    <property type="entry name" value="Sig_transdc_resp-reg_receiver"/>
</dbReference>
<dbReference type="SMART" id="SM00091">
    <property type="entry name" value="PAS"/>
    <property type="match status" value="3"/>
</dbReference>
<dbReference type="Pfam" id="PF00512">
    <property type="entry name" value="HisKA"/>
    <property type="match status" value="1"/>
</dbReference>
<proteinExistence type="predicted"/>
<dbReference type="InterPro" id="IPR036097">
    <property type="entry name" value="HisK_dim/P_sf"/>
</dbReference>
<dbReference type="Gene3D" id="3.30.450.40">
    <property type="match status" value="1"/>
</dbReference>
<feature type="domain" description="PAS" evidence="18">
    <location>
        <begin position="432"/>
        <end position="488"/>
    </location>
</feature>
<dbReference type="Gene3D" id="1.20.120.160">
    <property type="entry name" value="HPT domain"/>
    <property type="match status" value="1"/>
</dbReference>
<dbReference type="SUPFAM" id="SSF55874">
    <property type="entry name" value="ATPase domain of HSP90 chaperone/DNA topoisomerase II/histidine kinase"/>
    <property type="match status" value="1"/>
</dbReference>
<dbReference type="PRINTS" id="PR00344">
    <property type="entry name" value="BCTRLSENSOR"/>
</dbReference>
<dbReference type="InterPro" id="IPR029016">
    <property type="entry name" value="GAF-like_dom_sf"/>
</dbReference>
<dbReference type="Pfam" id="PF02518">
    <property type="entry name" value="HATPase_c"/>
    <property type="match status" value="1"/>
</dbReference>
<comment type="subcellular location">
    <subcellularLocation>
        <location evidence="2">Cell membrane</location>
        <topology evidence="2">Multi-pass membrane protein</topology>
    </subcellularLocation>
</comment>
<dbReference type="Gene3D" id="3.30.450.20">
    <property type="entry name" value="PAS domain"/>
    <property type="match status" value="3"/>
</dbReference>
<dbReference type="Proteomes" id="UP000679722">
    <property type="component" value="Unassembled WGS sequence"/>
</dbReference>
<evidence type="ECO:0000256" key="11">
    <source>
        <dbReference type="ARBA" id="ARBA00022989"/>
    </source>
</evidence>
<dbReference type="CDD" id="cd16922">
    <property type="entry name" value="HATPase_EvgS-ArcB-TorS-like"/>
    <property type="match status" value="1"/>
</dbReference>
<dbReference type="InterPro" id="IPR036641">
    <property type="entry name" value="HPT_dom_sf"/>
</dbReference>
<dbReference type="Pfam" id="PF01627">
    <property type="entry name" value="Hpt"/>
    <property type="match status" value="1"/>
</dbReference>
<dbReference type="InterPro" id="IPR003018">
    <property type="entry name" value="GAF"/>
</dbReference>
<evidence type="ECO:0000256" key="7">
    <source>
        <dbReference type="ARBA" id="ARBA00022692"/>
    </source>
</evidence>
<dbReference type="InterPro" id="IPR036890">
    <property type="entry name" value="HATPase_C_sf"/>
</dbReference>
<dbReference type="InterPro" id="IPR005467">
    <property type="entry name" value="His_kinase_dom"/>
</dbReference>
<dbReference type="PROSITE" id="PS50113">
    <property type="entry name" value="PAC"/>
    <property type="match status" value="2"/>
</dbReference>
<keyword evidence="10" id="KW-0067">ATP-binding</keyword>
<keyword evidence="8" id="KW-0547">Nucleotide-binding</keyword>
<feature type="modified residue" description="Phosphohistidine" evidence="14">
    <location>
        <position position="1178"/>
    </location>
</feature>
<dbReference type="EMBL" id="JAGSSV010000023">
    <property type="protein sequence ID" value="MBR7889881.1"/>
    <property type="molecule type" value="Genomic_DNA"/>
</dbReference>
<evidence type="ECO:0000256" key="13">
    <source>
        <dbReference type="ARBA" id="ARBA00023136"/>
    </source>
</evidence>
<feature type="domain" description="HPt" evidence="20">
    <location>
        <begin position="1135"/>
        <end position="1232"/>
    </location>
</feature>
<comment type="caution">
    <text evidence="21">The sequence shown here is derived from an EMBL/GenBank/DDBJ whole genome shotgun (WGS) entry which is preliminary data.</text>
</comment>
<dbReference type="InterPro" id="IPR035965">
    <property type="entry name" value="PAS-like_dom_sf"/>
</dbReference>
<dbReference type="SMART" id="SM00065">
    <property type="entry name" value="GAF"/>
    <property type="match status" value="1"/>
</dbReference>
<sequence length="1236" mass="136670">MRSFDAPLNVARQLVGLPCSGLLFGDGRCQLSGSLPQVTSNKLVEYVRHHLPRQRVVYLDVATQNSKIKLSNVLPSIHCVIVEPLDQQRAWLFFLSHIPCALSETVCTDYISNLHDVFVDLLPIQPPAERFSSLGYSDFFSLNNTIPAYIALVDAQLRYEFINDAYEQRFNMSKESILGQSVQSCLSVDTYSKVVAELHKALSGHNVSFYYEVKQGADGERRFYQAAYSPRFEQGKVTGLYLSTQDVTSQRRTVQTLKWLHQITANTHLSLDEKLQKILQLGVEQFALPIGLISSINADVYQVEYCQTPNDEVVAGAQFELGNTYCVHTLNTDSPVSYFHTALSDIKEHPCYLNFGLEAYIGVVIYVNGQRWGTLNFSSPNPKERAFGDDDDEIMKLLAQWIGNEITRHQNLTQLKYAEQQQRLNLEAVLEQKQRFKSLFINAPEAVILVDKNRTIRMINPAFIEMFGYDESQLLGNTTEMLYADNRDFTTQGKAYRSEGSDVLNRHRVEYKDSNGRCFHTETMTSQIQNKDGSLGGFIAHIRDVSERLAVEQQMLETNLRMSIAADTAGIGVWEMDLHDKKVRWDDWMYRLYGVSKEEGAFPSDVWTDCIHPEDRPKLDTALNYVETYKERRGKVAASYISNIMDFEFRVLRKDGQTRYLKSNAAMVFNKSDEATHLVGVNMDITSSKETEAILREASQQALAGSRAKSDFLATMSHEIRTPLNGILGMADLLAGSDLSLEQTEMLAILRASGDSLLGLINDLLDFSKIEAGQLSIEQVDFNLEDAICSVVSLLQLSAEKKALSLRVDYQASCPKLFTGDVFRIKQIVTNLIGNAIKFTQVGGVVISVKGVARANGLIAVSVSVSDTGVGISEAAQLGLFQAFTQADSSITRKFGGTGLGLAITKQLTDLMGGDISLTSELNVGSTFTVTLSLPESHVLASISPSSIELTKKTEGTRGSVAQKSLPMRRGLILVVEDMQTNLAVAEGMLTKLGFDVICALNGEIGVLEWEEKQPDLILMDLHMPVMDGFEAIRSIREAEKANIGKRVPILALTADVMPDTLTAVFRAGGDGLIPKPFNQKEFIGMLDEFMPTPNASNETATAEATCTPIIKSTFIDTVDVVIAKSVLADLKAVLGDDFLLLVSAFTDDADAIMATFQAVLVEESRSVDADVLMRSAHSLKSISLSVGALQLSSMAKQLEQESKGGAVLLLNEKLTEILACYQRTKAELQNLVVTL</sequence>
<feature type="domain" description="PAS" evidence="18">
    <location>
        <begin position="135"/>
        <end position="205"/>
    </location>
</feature>
<evidence type="ECO:0000256" key="10">
    <source>
        <dbReference type="ARBA" id="ARBA00022840"/>
    </source>
</evidence>
<evidence type="ECO:0000259" key="17">
    <source>
        <dbReference type="PROSITE" id="PS50110"/>
    </source>
</evidence>
<dbReference type="InterPro" id="IPR000014">
    <property type="entry name" value="PAS"/>
</dbReference>
<reference evidence="22" key="1">
    <citation type="submission" date="2023-07" db="EMBL/GenBank/DDBJ databases">
        <title>Marinomonas vulgaris A79, complete genome.</title>
        <authorList>
            <person name="Ying J.-J."/>
        </authorList>
    </citation>
    <scope>NUCLEOTIDE SEQUENCE [LARGE SCALE GENOMIC DNA]</scope>
    <source>
        <strain evidence="22">A79</strain>
    </source>
</reference>
<evidence type="ECO:0000256" key="5">
    <source>
        <dbReference type="ARBA" id="ARBA00022553"/>
    </source>
</evidence>
<dbReference type="InterPro" id="IPR003661">
    <property type="entry name" value="HisK_dim/P_dom"/>
</dbReference>
<dbReference type="Gene3D" id="3.30.565.10">
    <property type="entry name" value="Histidine kinase-like ATPase, C-terminal domain"/>
    <property type="match status" value="1"/>
</dbReference>
<evidence type="ECO:0000259" key="19">
    <source>
        <dbReference type="PROSITE" id="PS50113"/>
    </source>
</evidence>
<dbReference type="NCBIfam" id="TIGR00229">
    <property type="entry name" value="sensory_box"/>
    <property type="match status" value="3"/>
</dbReference>
<feature type="domain" description="PAC" evidence="19">
    <location>
        <begin position="505"/>
        <end position="557"/>
    </location>
</feature>
<name>A0ABS5HE03_9GAMM</name>
<evidence type="ECO:0000256" key="6">
    <source>
        <dbReference type="ARBA" id="ARBA00022679"/>
    </source>
</evidence>
<dbReference type="PANTHER" id="PTHR45339">
    <property type="entry name" value="HYBRID SIGNAL TRANSDUCTION HISTIDINE KINASE J"/>
    <property type="match status" value="1"/>
</dbReference>
<dbReference type="Pfam" id="PF00989">
    <property type="entry name" value="PAS"/>
    <property type="match status" value="1"/>
</dbReference>
<dbReference type="SMART" id="SM00387">
    <property type="entry name" value="HATPase_c"/>
    <property type="match status" value="1"/>
</dbReference>
<dbReference type="SUPFAM" id="SSF55785">
    <property type="entry name" value="PYP-like sensor domain (PAS domain)"/>
    <property type="match status" value="3"/>
</dbReference>
<dbReference type="PROSITE" id="PS50109">
    <property type="entry name" value="HIS_KIN"/>
    <property type="match status" value="1"/>
</dbReference>
<dbReference type="CDD" id="cd00130">
    <property type="entry name" value="PAS"/>
    <property type="match status" value="3"/>
</dbReference>
<dbReference type="InterPro" id="IPR013656">
    <property type="entry name" value="PAS_4"/>
</dbReference>
<keyword evidence="12" id="KW-0902">Two-component regulatory system</keyword>
<dbReference type="Pfam" id="PF01590">
    <property type="entry name" value="GAF"/>
    <property type="match status" value="1"/>
</dbReference>
<keyword evidence="4" id="KW-1003">Cell membrane</keyword>
<dbReference type="CDD" id="cd00082">
    <property type="entry name" value="HisKA"/>
    <property type="match status" value="1"/>
</dbReference>
<dbReference type="SUPFAM" id="SSF52172">
    <property type="entry name" value="CheY-like"/>
    <property type="match status" value="1"/>
</dbReference>
<evidence type="ECO:0000256" key="8">
    <source>
        <dbReference type="ARBA" id="ARBA00022741"/>
    </source>
</evidence>
<evidence type="ECO:0000256" key="1">
    <source>
        <dbReference type="ARBA" id="ARBA00000085"/>
    </source>
</evidence>
<evidence type="ECO:0000313" key="21">
    <source>
        <dbReference type="EMBL" id="MBR7889881.1"/>
    </source>
</evidence>